<proteinExistence type="predicted"/>
<name>A0ABT3IP44_9BACT</name>
<reference evidence="1 2" key="1">
    <citation type="submission" date="2022-10" db="EMBL/GenBank/DDBJ databases">
        <title>Chitinophaga nivalis PC15 sp. nov., isolated from Pyeongchang county, South Korea.</title>
        <authorList>
            <person name="Trinh H.N."/>
        </authorList>
    </citation>
    <scope>NUCLEOTIDE SEQUENCE [LARGE SCALE GENOMIC DNA]</scope>
    <source>
        <strain evidence="1 2">PC14</strain>
    </source>
</reference>
<protein>
    <submittedName>
        <fullName evidence="1">Class I lanthipeptide</fullName>
    </submittedName>
</protein>
<keyword evidence="2" id="KW-1185">Reference proteome</keyword>
<dbReference type="EMBL" id="JAPDNS010000002">
    <property type="protein sequence ID" value="MCW3485560.1"/>
    <property type="molecule type" value="Genomic_DNA"/>
</dbReference>
<dbReference type="InterPro" id="IPR058238">
    <property type="entry name" value="Lant_leader_dom"/>
</dbReference>
<accession>A0ABT3IP44</accession>
<evidence type="ECO:0000313" key="1">
    <source>
        <dbReference type="EMBL" id="MCW3485560.1"/>
    </source>
</evidence>
<sequence>MKSTTSKQIKGLSLDKKTIAKLSDIQMNTIVGGAEEPIVSIKIIIPIKWSRF</sequence>
<comment type="caution">
    <text evidence="1">The sequence shown here is derived from an EMBL/GenBank/DDBJ whole genome shotgun (WGS) entry which is preliminary data.</text>
</comment>
<gene>
    <name evidence="1" type="ORF">OL497_16740</name>
</gene>
<organism evidence="1 2">
    <name type="scientific">Chitinophaga nivalis</name>
    <dbReference type="NCBI Taxonomy" id="2991709"/>
    <lineage>
        <taxon>Bacteria</taxon>
        <taxon>Pseudomonadati</taxon>
        <taxon>Bacteroidota</taxon>
        <taxon>Chitinophagia</taxon>
        <taxon>Chitinophagales</taxon>
        <taxon>Chitinophagaceae</taxon>
        <taxon>Chitinophaga</taxon>
    </lineage>
</organism>
<dbReference type="Proteomes" id="UP001207742">
    <property type="component" value="Unassembled WGS sequence"/>
</dbReference>
<dbReference type="RefSeq" id="WP_264732103.1">
    <property type="nucleotide sequence ID" value="NZ_JAPDNR010000001.1"/>
</dbReference>
<evidence type="ECO:0000313" key="2">
    <source>
        <dbReference type="Proteomes" id="UP001207742"/>
    </source>
</evidence>
<dbReference type="NCBIfam" id="NF038153">
    <property type="entry name" value="lant_leader_L1a"/>
    <property type="match status" value="1"/>
</dbReference>